<feature type="domain" description="SnoaL-like" evidence="1">
    <location>
        <begin position="5"/>
        <end position="121"/>
    </location>
</feature>
<dbReference type="EMBL" id="JARHTQ010000004">
    <property type="protein sequence ID" value="MDF2255539.1"/>
    <property type="molecule type" value="Genomic_DNA"/>
</dbReference>
<dbReference type="InterPro" id="IPR037401">
    <property type="entry name" value="SnoaL-like"/>
</dbReference>
<dbReference type="Proteomes" id="UP001220022">
    <property type="component" value="Unassembled WGS sequence"/>
</dbReference>
<organism evidence="2 3">
    <name type="scientific">Streptantibioticus ferralitis</name>
    <dbReference type="NCBI Taxonomy" id="236510"/>
    <lineage>
        <taxon>Bacteria</taxon>
        <taxon>Bacillati</taxon>
        <taxon>Actinomycetota</taxon>
        <taxon>Actinomycetes</taxon>
        <taxon>Kitasatosporales</taxon>
        <taxon>Streptomycetaceae</taxon>
        <taxon>Streptantibioticus</taxon>
    </lineage>
</organism>
<dbReference type="SUPFAM" id="SSF54427">
    <property type="entry name" value="NTF2-like"/>
    <property type="match status" value="1"/>
</dbReference>
<dbReference type="InterPro" id="IPR032710">
    <property type="entry name" value="NTF2-like_dom_sf"/>
</dbReference>
<accession>A0ABT5YVG0</accession>
<proteinExistence type="predicted"/>
<sequence>MSADDVTQLVLGERQSRDRGRYDQTAECFAEESVVEMSWFQGSGADFVRETRGMAGRGDHAVHRLGPPTVHVLGDRALAELPLIIEWRVDISGVAADLATSCRSQYRAQRGADDVWRIVRITSIYEKDTLTPALPHTRLDIDPLELTAYRPSYRCLAWYMNRNGYRIGPNHLGDDQPEAVARQYQAEMTWLHESRTPAATANVRREQQS</sequence>
<evidence type="ECO:0000313" key="2">
    <source>
        <dbReference type="EMBL" id="MDF2255539.1"/>
    </source>
</evidence>
<protein>
    <submittedName>
        <fullName evidence="2">Nuclear transport factor 2 family protein</fullName>
    </submittedName>
</protein>
<evidence type="ECO:0000259" key="1">
    <source>
        <dbReference type="Pfam" id="PF13577"/>
    </source>
</evidence>
<dbReference type="Gene3D" id="3.10.450.50">
    <property type="match status" value="1"/>
</dbReference>
<evidence type="ECO:0000313" key="3">
    <source>
        <dbReference type="Proteomes" id="UP001220022"/>
    </source>
</evidence>
<reference evidence="2 3" key="1">
    <citation type="submission" date="2023-03" db="EMBL/GenBank/DDBJ databases">
        <title>Draft genome sequence of type strain Streptomyces ferralitis JCM 14344.</title>
        <authorList>
            <person name="Klaysubun C."/>
            <person name="Duangmal K."/>
        </authorList>
    </citation>
    <scope>NUCLEOTIDE SEQUENCE [LARGE SCALE GENOMIC DNA]</scope>
    <source>
        <strain evidence="2 3">JCM 14344</strain>
    </source>
</reference>
<comment type="caution">
    <text evidence="2">The sequence shown here is derived from an EMBL/GenBank/DDBJ whole genome shotgun (WGS) entry which is preliminary data.</text>
</comment>
<gene>
    <name evidence="2" type="ORF">P2L57_07325</name>
</gene>
<dbReference type="Pfam" id="PF13577">
    <property type="entry name" value="SnoaL_4"/>
    <property type="match status" value="1"/>
</dbReference>
<keyword evidence="3" id="KW-1185">Reference proteome</keyword>
<name>A0ABT5YVG0_9ACTN</name>
<dbReference type="RefSeq" id="WP_275810191.1">
    <property type="nucleotide sequence ID" value="NZ_BAAANM010000017.1"/>
</dbReference>